<comment type="caution">
    <text evidence="1">The sequence shown here is derived from an EMBL/GenBank/DDBJ whole genome shotgun (WGS) entry which is preliminary data.</text>
</comment>
<dbReference type="EMBL" id="ALAN01000029">
    <property type="protein sequence ID" value="ETI70066.1"/>
    <property type="molecule type" value="Genomic_DNA"/>
</dbReference>
<protein>
    <recommendedName>
        <fullName evidence="3">Na+-translocating membrane potential-generating system MpsC domain-containing protein</fullName>
    </recommendedName>
</protein>
<dbReference type="Proteomes" id="UP000018877">
    <property type="component" value="Unassembled WGS sequence"/>
</dbReference>
<sequence length="121" mass="13980">MSSVDRFGISWIEGVEMTSVIFIRDYIQIIFEGINDTAILTAYKLPTVYKNNVSYSIVTKGYRDELCSLINQKVEKVLLLEKEAIKLIFEKNTTMEISLLEQDYKGHEAAMFMRGDDIVVW</sequence>
<keyword evidence="2" id="KW-1185">Reference proteome</keyword>
<organism evidence="1 2">
    <name type="scientific">Neobacillus vireti LMG 21834</name>
    <dbReference type="NCBI Taxonomy" id="1131730"/>
    <lineage>
        <taxon>Bacteria</taxon>
        <taxon>Bacillati</taxon>
        <taxon>Bacillota</taxon>
        <taxon>Bacilli</taxon>
        <taxon>Bacillales</taxon>
        <taxon>Bacillaceae</taxon>
        <taxon>Neobacillus</taxon>
    </lineage>
</organism>
<gene>
    <name evidence="1" type="ORF">BAVI_04234</name>
</gene>
<proteinExistence type="predicted"/>
<accession>A0AB94ISQ1</accession>
<name>A0AB94ISQ1_9BACI</name>
<dbReference type="AlphaFoldDB" id="A0AB94ISQ1"/>
<reference evidence="1 2" key="1">
    <citation type="journal article" date="2014" name="Environ. Microbiol.">
        <title>The nitrate-ammonifying and nosZ-carrying bacterium Bacillus vireti is a potent source and sink for nitric and nitrous oxide under high nitrate conditions.</title>
        <authorList>
            <person name="Mania D."/>
            <person name="Heylen K."/>
            <person name="van Spanning R.J."/>
            <person name="Frostegard A."/>
        </authorList>
    </citation>
    <scope>NUCLEOTIDE SEQUENCE [LARGE SCALE GENOMIC DNA]</scope>
    <source>
        <strain evidence="1 2">LMG 21834</strain>
    </source>
</reference>
<dbReference type="RefSeq" id="WP_024027063.1">
    <property type="nucleotide sequence ID" value="NZ_ALAN01000029.1"/>
</dbReference>
<evidence type="ECO:0000313" key="2">
    <source>
        <dbReference type="Proteomes" id="UP000018877"/>
    </source>
</evidence>
<evidence type="ECO:0008006" key="3">
    <source>
        <dbReference type="Google" id="ProtNLM"/>
    </source>
</evidence>
<evidence type="ECO:0000313" key="1">
    <source>
        <dbReference type="EMBL" id="ETI70066.1"/>
    </source>
</evidence>